<organism evidence="7 8">
    <name type="scientific">Candidatus Andeanibacterium colombiense</name>
    <dbReference type="NCBI Taxonomy" id="3121345"/>
    <lineage>
        <taxon>Bacteria</taxon>
        <taxon>Pseudomonadati</taxon>
        <taxon>Pseudomonadota</taxon>
        <taxon>Alphaproteobacteria</taxon>
        <taxon>Sphingomonadales</taxon>
        <taxon>Sphingomonadaceae</taxon>
        <taxon>Candidatus Andeanibacterium</taxon>
    </lineage>
</organism>
<feature type="binding site" evidence="5">
    <location>
        <position position="220"/>
    </location>
    <ligand>
        <name>Fe cation</name>
        <dbReference type="ChEBI" id="CHEBI:24875"/>
        <note>catalytic</note>
    </ligand>
</feature>
<gene>
    <name evidence="7" type="ORF">P0Y56_13490</name>
</gene>
<dbReference type="GO" id="GO:0010436">
    <property type="term" value="F:carotenoid dioxygenase activity"/>
    <property type="evidence" value="ECO:0007669"/>
    <property type="project" value="TreeGrafter"/>
</dbReference>
<feature type="binding site" evidence="5">
    <location>
        <position position="285"/>
    </location>
    <ligand>
        <name>Fe cation</name>
        <dbReference type="ChEBI" id="CHEBI:24875"/>
        <note>catalytic</note>
    </ligand>
</feature>
<dbReference type="Proteomes" id="UP001218362">
    <property type="component" value="Chromosome"/>
</dbReference>
<feature type="binding site" evidence="5">
    <location>
        <position position="466"/>
    </location>
    <ligand>
        <name>Fe cation</name>
        <dbReference type="ChEBI" id="CHEBI:24875"/>
        <note>catalytic</note>
    </ligand>
</feature>
<dbReference type="PANTHER" id="PTHR10543:SF89">
    <property type="entry name" value="CAROTENOID 9,10(9',10')-CLEAVAGE DIOXYGENASE 1"/>
    <property type="match status" value="1"/>
</dbReference>
<evidence type="ECO:0000256" key="2">
    <source>
        <dbReference type="ARBA" id="ARBA00022723"/>
    </source>
</evidence>
<proteinExistence type="inferred from homology"/>
<dbReference type="Pfam" id="PF03055">
    <property type="entry name" value="RPE65"/>
    <property type="match status" value="1"/>
</dbReference>
<evidence type="ECO:0000313" key="8">
    <source>
        <dbReference type="Proteomes" id="UP001218362"/>
    </source>
</evidence>
<dbReference type="InterPro" id="IPR004294">
    <property type="entry name" value="Carotenoid_Oase"/>
</dbReference>
<reference evidence="7" key="1">
    <citation type="submission" date="2023-03" db="EMBL/GenBank/DDBJ databases">
        <title>Andean soil-derived lignocellulolytic bacterial consortium as a source of novel taxa and putative plastic-active enzymes.</title>
        <authorList>
            <person name="Diaz-Garcia L."/>
            <person name="Chuvochina M."/>
            <person name="Feuerriegel G."/>
            <person name="Bunk B."/>
            <person name="Sproer C."/>
            <person name="Streit W.R."/>
            <person name="Rodriguez L.M."/>
            <person name="Overmann J."/>
            <person name="Jimenez D.J."/>
        </authorList>
    </citation>
    <scope>NUCLEOTIDE SEQUENCE</scope>
    <source>
        <strain evidence="7">MAG 26</strain>
    </source>
</reference>
<evidence type="ECO:0000256" key="1">
    <source>
        <dbReference type="ARBA" id="ARBA00006787"/>
    </source>
</evidence>
<protein>
    <recommendedName>
        <fullName evidence="6">Dioxygenase</fullName>
        <ecNumber evidence="6">1.13.11.-</ecNumber>
    </recommendedName>
</protein>
<dbReference type="KEGG" id="acob:P0Y56_13490"/>
<dbReference type="EC" id="1.13.11.-" evidence="6"/>
<evidence type="ECO:0000256" key="5">
    <source>
        <dbReference type="PIRSR" id="PIRSR604294-1"/>
    </source>
</evidence>
<keyword evidence="6" id="KW-0223">Dioxygenase</keyword>
<evidence type="ECO:0000256" key="4">
    <source>
        <dbReference type="ARBA" id="ARBA00023004"/>
    </source>
</evidence>
<feature type="binding site" evidence="5">
    <location>
        <position position="169"/>
    </location>
    <ligand>
        <name>Fe cation</name>
        <dbReference type="ChEBI" id="CHEBI:24875"/>
        <note>catalytic</note>
    </ligand>
</feature>
<evidence type="ECO:0000256" key="6">
    <source>
        <dbReference type="RuleBase" id="RU364048"/>
    </source>
</evidence>
<keyword evidence="4 5" id="KW-0408">Iron</keyword>
<sequence>MEITFPNIDLYQDWGKPLRTESNVEGLELVEGHLPAELQGTWYRGGADRQYPPMTGDDIFIDGEGMVHMLRFEDGHVTYRSRWVETPRFKLQQQHRRSLFGKYRNRYTADPLAEGTSPGTANTSMLYHAGRLMVLKEDDLPFEIDPDTLETGPKTDLGGQVGAVSLSAHPKVDWVTGELLTYSFQAKGDSTKDFAIYIFDAAGKKVNEVWFEAPWPGVVHDFAVTETHIVVPFFPLITPDIEGLKEGRTFYEWHDDKPTMVAVLPRYGKAEDIRWFTGPTTSAGHMMNAVTEGTKVHLDVCLYNGNCFTFFKTPDGREVPGAPPILTRMTFDLARNDIESPGAYETRPLCPIPCEMPRTDDRWQGRDYSHGWTLIRDPETDSSTIGRINVKTGEIDMWRHGLPLSCQEAQFVPRAPDSKEGDGWILSILNRLDKGHSEIAVFDALAIAKGPIARLHLPVRIRSTFHGVWVPEEVFETGRYQMEAVA</sequence>
<comment type="cofactor">
    <cofactor evidence="5 6">
        <name>Fe(2+)</name>
        <dbReference type="ChEBI" id="CHEBI:29033"/>
    </cofactor>
    <text evidence="5 6">Binds 1 Fe(2+) ion per subunit.</text>
</comment>
<comment type="similarity">
    <text evidence="1 6">Belongs to the carotenoid oxygenase family.</text>
</comment>
<dbReference type="PANTHER" id="PTHR10543">
    <property type="entry name" value="BETA-CAROTENE DIOXYGENASE"/>
    <property type="match status" value="1"/>
</dbReference>
<keyword evidence="2 5" id="KW-0479">Metal-binding</keyword>
<accession>A0AAJ6BNV8</accession>
<dbReference type="EMBL" id="CP119316">
    <property type="protein sequence ID" value="WEK46028.1"/>
    <property type="molecule type" value="Genomic_DNA"/>
</dbReference>
<dbReference type="GO" id="GO:0046872">
    <property type="term" value="F:metal ion binding"/>
    <property type="evidence" value="ECO:0007669"/>
    <property type="project" value="UniProtKB-KW"/>
</dbReference>
<dbReference type="AlphaFoldDB" id="A0AAJ6BNV8"/>
<keyword evidence="3 6" id="KW-0560">Oxidoreductase</keyword>
<dbReference type="GO" id="GO:0016121">
    <property type="term" value="P:carotene catabolic process"/>
    <property type="evidence" value="ECO:0007669"/>
    <property type="project" value="TreeGrafter"/>
</dbReference>
<evidence type="ECO:0000313" key="7">
    <source>
        <dbReference type="EMBL" id="WEK46028.1"/>
    </source>
</evidence>
<evidence type="ECO:0000256" key="3">
    <source>
        <dbReference type="ARBA" id="ARBA00023002"/>
    </source>
</evidence>
<name>A0AAJ6BNV8_9SPHN</name>